<organism evidence="3 4">
    <name type="scientific">Brachybacterium halotolerans</name>
    <dbReference type="NCBI Taxonomy" id="2795215"/>
    <lineage>
        <taxon>Bacteria</taxon>
        <taxon>Bacillati</taxon>
        <taxon>Actinomycetota</taxon>
        <taxon>Actinomycetes</taxon>
        <taxon>Micrococcales</taxon>
        <taxon>Dermabacteraceae</taxon>
        <taxon>Brachybacterium</taxon>
    </lineage>
</organism>
<dbReference type="Pfam" id="PF04030">
    <property type="entry name" value="ALO"/>
    <property type="match status" value="1"/>
</dbReference>
<feature type="domain" description="FAD-binding PCMH-type" evidence="2">
    <location>
        <begin position="22"/>
        <end position="191"/>
    </location>
</feature>
<dbReference type="PIRSF" id="PIRSF000136">
    <property type="entry name" value="LGO_GLO"/>
    <property type="match status" value="1"/>
</dbReference>
<dbReference type="Gene3D" id="3.30.43.10">
    <property type="entry name" value="Uridine Diphospho-n-acetylenolpyruvylglucosamine Reductase, domain 2"/>
    <property type="match status" value="1"/>
</dbReference>
<dbReference type="PANTHER" id="PTHR43762">
    <property type="entry name" value="L-GULONOLACTONE OXIDASE"/>
    <property type="match status" value="1"/>
</dbReference>
<dbReference type="InterPro" id="IPR036318">
    <property type="entry name" value="FAD-bd_PCMH-like_sf"/>
</dbReference>
<dbReference type="Gene3D" id="1.10.45.10">
    <property type="entry name" value="Vanillyl-alcohol Oxidase, Chain A, domain 4"/>
    <property type="match status" value="1"/>
</dbReference>
<dbReference type="Gene3D" id="3.30.70.2520">
    <property type="match status" value="1"/>
</dbReference>
<keyword evidence="4" id="KW-1185">Reference proteome</keyword>
<dbReference type="InterPro" id="IPR016166">
    <property type="entry name" value="FAD-bd_PCMH"/>
</dbReference>
<evidence type="ECO:0000259" key="2">
    <source>
        <dbReference type="PROSITE" id="PS51387"/>
    </source>
</evidence>
<dbReference type="PANTHER" id="PTHR43762:SF1">
    <property type="entry name" value="D-ARABINONO-1,4-LACTONE OXIDASE"/>
    <property type="match status" value="1"/>
</dbReference>
<keyword evidence="1" id="KW-0560">Oxidoreductase</keyword>
<dbReference type="InterPro" id="IPR016167">
    <property type="entry name" value="FAD-bd_PCMH_sub1"/>
</dbReference>
<sequence length="409" mass="44113">MVFSLPPHATIEQRSNNWGGNHRFTPQAVVQPETEAEVVEAVRWAIGRRLPVRTMGAGHSFSPLIPTGGVLVKLGAMSGLTGVDAGSGRVRAHAGTPLSQLFEELWAQGLSLPVQGDHDAQSIAGALATGTHGSGTDSQIMSEAITGLRLVDGRCEIVEIGEDDVDRLRSARVSLGALGVILEVELQTVPAFHLRDRRELVDLAPSSADLAALGESARHVQVHWFPADASPALLQLDVEEDASAAGKALVRRLDVAQEGEEDAAPAYQVFTGRSTKPFHEMELAFPADRADEAFSHLTSLNVEDFPEHQYPIELRWVAGDDTPLSIAQGGPRVTIALTAKTSSDYWPLLTAADAIGEERGARPHWGKLHLLDRARAEELYPQLGVFDEVRAELDPHGLFLNDHLRALLG</sequence>
<dbReference type="InterPro" id="IPR006094">
    <property type="entry name" value="Oxid_FAD_bind_N"/>
</dbReference>
<dbReference type="InterPro" id="IPR016169">
    <property type="entry name" value="FAD-bd_PCMH_sub2"/>
</dbReference>
<gene>
    <name evidence="3" type="ORF">I8D64_11465</name>
</gene>
<dbReference type="Pfam" id="PF01565">
    <property type="entry name" value="FAD_binding_4"/>
    <property type="match status" value="1"/>
</dbReference>
<dbReference type="InterPro" id="IPR010031">
    <property type="entry name" value="FAD_lactone_oxidase-like"/>
</dbReference>
<dbReference type="RefSeq" id="WP_200502861.1">
    <property type="nucleotide sequence ID" value="NZ_JAEDAJ010000006.1"/>
</dbReference>
<dbReference type="InterPro" id="IPR007173">
    <property type="entry name" value="ALO_C"/>
</dbReference>
<name>A0ABS1BC04_9MICO</name>
<dbReference type="Proteomes" id="UP000612352">
    <property type="component" value="Unassembled WGS sequence"/>
</dbReference>
<protein>
    <submittedName>
        <fullName evidence="3">FAD-binding protein</fullName>
    </submittedName>
</protein>
<evidence type="ECO:0000313" key="3">
    <source>
        <dbReference type="EMBL" id="MBK0332017.1"/>
    </source>
</evidence>
<proteinExistence type="predicted"/>
<comment type="caution">
    <text evidence="3">The sequence shown here is derived from an EMBL/GenBank/DDBJ whole genome shotgun (WGS) entry which is preliminary data.</text>
</comment>
<dbReference type="PROSITE" id="PS51387">
    <property type="entry name" value="FAD_PCMH"/>
    <property type="match status" value="1"/>
</dbReference>
<reference evidence="3 4" key="1">
    <citation type="submission" date="2020-12" db="EMBL/GenBank/DDBJ databases">
        <title>Brachybacterium sp. MASK1Z-5, whole genome shotgun sequence.</title>
        <authorList>
            <person name="Tuo L."/>
        </authorList>
    </citation>
    <scope>NUCLEOTIDE SEQUENCE [LARGE SCALE GENOMIC DNA]</scope>
    <source>
        <strain evidence="3 4">MASK1Z-5</strain>
    </source>
</reference>
<evidence type="ECO:0000256" key="1">
    <source>
        <dbReference type="ARBA" id="ARBA00023002"/>
    </source>
</evidence>
<evidence type="ECO:0000313" key="4">
    <source>
        <dbReference type="Proteomes" id="UP000612352"/>
    </source>
</evidence>
<dbReference type="InterPro" id="IPR016171">
    <property type="entry name" value="Vanillyl_alc_oxidase_C-sub2"/>
</dbReference>
<dbReference type="Gene3D" id="3.30.465.10">
    <property type="match status" value="1"/>
</dbReference>
<dbReference type="EMBL" id="JAEDAJ010000006">
    <property type="protein sequence ID" value="MBK0332017.1"/>
    <property type="molecule type" value="Genomic_DNA"/>
</dbReference>
<dbReference type="SUPFAM" id="SSF56176">
    <property type="entry name" value="FAD-binding/transporter-associated domain-like"/>
    <property type="match status" value="1"/>
</dbReference>
<accession>A0ABS1BC04</accession>